<dbReference type="GO" id="GO:0000723">
    <property type="term" value="P:telomere maintenance"/>
    <property type="evidence" value="ECO:0007669"/>
    <property type="project" value="InterPro"/>
</dbReference>
<keyword evidence="1" id="KW-0547">Nucleotide-binding</keyword>
<keyword evidence="1" id="KW-0227">DNA damage</keyword>
<comment type="caution">
    <text evidence="3">The sequence shown here is derived from an EMBL/GenBank/DDBJ whole genome shotgun (WGS) entry which is preliminary data.</text>
</comment>
<dbReference type="GO" id="GO:0016887">
    <property type="term" value="F:ATP hydrolysis activity"/>
    <property type="evidence" value="ECO:0007669"/>
    <property type="project" value="RHEA"/>
</dbReference>
<proteinExistence type="inferred from homology"/>
<reference evidence="3 4" key="1">
    <citation type="journal article" date="2019" name="Sci. Rep.">
        <title>Orb-weaving spider Araneus ventricosus genome elucidates the spidroin gene catalogue.</title>
        <authorList>
            <person name="Kono N."/>
            <person name="Nakamura H."/>
            <person name="Ohtoshi R."/>
            <person name="Moran D.A.P."/>
            <person name="Shinohara A."/>
            <person name="Yoshida Y."/>
            <person name="Fujiwara M."/>
            <person name="Mori M."/>
            <person name="Tomita M."/>
            <person name="Arakawa K."/>
        </authorList>
    </citation>
    <scope>NUCLEOTIDE SEQUENCE [LARGE SCALE GENOMIC DNA]</scope>
</reference>
<evidence type="ECO:0000313" key="4">
    <source>
        <dbReference type="Proteomes" id="UP000499080"/>
    </source>
</evidence>
<comment type="cofactor">
    <cofactor evidence="1">
        <name>Mg(2+)</name>
        <dbReference type="ChEBI" id="CHEBI:18420"/>
    </cofactor>
</comment>
<dbReference type="PANTHER" id="PTHR47642:SF8">
    <property type="entry name" value="ATP-DEPENDENT DNA HELICASE"/>
    <property type="match status" value="1"/>
</dbReference>
<dbReference type="EC" id="5.6.2.3" evidence="1"/>
<gene>
    <name evidence="3" type="ORF">AVEN_219190_1</name>
</gene>
<protein>
    <recommendedName>
        <fullName evidence="1">ATP-dependent DNA helicase</fullName>
        <ecNumber evidence="1">5.6.2.3</ecNumber>
    </recommendedName>
</protein>
<evidence type="ECO:0000256" key="1">
    <source>
        <dbReference type="RuleBase" id="RU363044"/>
    </source>
</evidence>
<dbReference type="InterPro" id="IPR010285">
    <property type="entry name" value="DNA_helicase_pif1-like_DEAD"/>
</dbReference>
<dbReference type="InterPro" id="IPR027417">
    <property type="entry name" value="P-loop_NTPase"/>
</dbReference>
<sequence>MRDTRLIIIDEILMMGSRMIQQVDLRLKQIFQTSQPFAGMSLIFFGDFNQLPPLGDRYIFQRNSNNVYADFCGNPLWELFHSYYLTEIMRLKDDQKFAMALNNLAKGVLNETEIKLLKNREVDASAIPCKAIRIFRSNAKVDAFNDKIIQLYNKKITEEAIDKVTGQPNDNVKNRLLKASRDATARECQGLP</sequence>
<dbReference type="EMBL" id="BGPR01002201">
    <property type="protein sequence ID" value="GBM69557.1"/>
    <property type="molecule type" value="Genomic_DNA"/>
</dbReference>
<keyword evidence="1" id="KW-0378">Hydrolase</keyword>
<dbReference type="AlphaFoldDB" id="A0A4Y2HVP6"/>
<comment type="catalytic activity">
    <reaction evidence="1">
        <text>ATP + H2O = ADP + phosphate + H(+)</text>
        <dbReference type="Rhea" id="RHEA:13065"/>
        <dbReference type="ChEBI" id="CHEBI:15377"/>
        <dbReference type="ChEBI" id="CHEBI:15378"/>
        <dbReference type="ChEBI" id="CHEBI:30616"/>
        <dbReference type="ChEBI" id="CHEBI:43474"/>
        <dbReference type="ChEBI" id="CHEBI:456216"/>
        <dbReference type="EC" id="5.6.2.3"/>
    </reaction>
</comment>
<feature type="domain" description="DNA helicase Pif1-like DEAD-box helicase" evidence="2">
    <location>
        <begin position="2"/>
        <end position="107"/>
    </location>
</feature>
<dbReference type="InterPro" id="IPR051055">
    <property type="entry name" value="PIF1_helicase"/>
</dbReference>
<comment type="similarity">
    <text evidence="1">Belongs to the helicase family.</text>
</comment>
<keyword evidence="1" id="KW-0347">Helicase</keyword>
<dbReference type="Proteomes" id="UP000499080">
    <property type="component" value="Unassembled WGS sequence"/>
</dbReference>
<keyword evidence="1" id="KW-0233">DNA recombination</keyword>
<organism evidence="3 4">
    <name type="scientific">Araneus ventricosus</name>
    <name type="common">Orbweaver spider</name>
    <name type="synonym">Epeira ventricosa</name>
    <dbReference type="NCBI Taxonomy" id="182803"/>
    <lineage>
        <taxon>Eukaryota</taxon>
        <taxon>Metazoa</taxon>
        <taxon>Ecdysozoa</taxon>
        <taxon>Arthropoda</taxon>
        <taxon>Chelicerata</taxon>
        <taxon>Arachnida</taxon>
        <taxon>Araneae</taxon>
        <taxon>Araneomorphae</taxon>
        <taxon>Entelegynae</taxon>
        <taxon>Araneoidea</taxon>
        <taxon>Araneidae</taxon>
        <taxon>Araneus</taxon>
    </lineage>
</organism>
<dbReference type="PANTHER" id="PTHR47642">
    <property type="entry name" value="ATP-DEPENDENT DNA HELICASE"/>
    <property type="match status" value="1"/>
</dbReference>
<accession>A0A4Y2HVP6</accession>
<keyword evidence="1" id="KW-0234">DNA repair</keyword>
<dbReference type="GO" id="GO:0043139">
    <property type="term" value="F:5'-3' DNA helicase activity"/>
    <property type="evidence" value="ECO:0007669"/>
    <property type="project" value="UniProtKB-EC"/>
</dbReference>
<dbReference type="Gene3D" id="3.40.50.300">
    <property type="entry name" value="P-loop containing nucleotide triphosphate hydrolases"/>
    <property type="match status" value="1"/>
</dbReference>
<evidence type="ECO:0000313" key="3">
    <source>
        <dbReference type="EMBL" id="GBM69557.1"/>
    </source>
</evidence>
<dbReference type="OrthoDB" id="6436088at2759"/>
<dbReference type="GO" id="GO:0006281">
    <property type="term" value="P:DNA repair"/>
    <property type="evidence" value="ECO:0007669"/>
    <property type="project" value="UniProtKB-KW"/>
</dbReference>
<name>A0A4Y2HVP6_ARAVE</name>
<dbReference type="SUPFAM" id="SSF52540">
    <property type="entry name" value="P-loop containing nucleoside triphosphate hydrolases"/>
    <property type="match status" value="1"/>
</dbReference>
<keyword evidence="1" id="KW-0067">ATP-binding</keyword>
<dbReference type="Pfam" id="PF05970">
    <property type="entry name" value="PIF1"/>
    <property type="match status" value="1"/>
</dbReference>
<dbReference type="GO" id="GO:0005524">
    <property type="term" value="F:ATP binding"/>
    <property type="evidence" value="ECO:0007669"/>
    <property type="project" value="UniProtKB-KW"/>
</dbReference>
<keyword evidence="4" id="KW-1185">Reference proteome</keyword>
<dbReference type="GO" id="GO:0006310">
    <property type="term" value="P:DNA recombination"/>
    <property type="evidence" value="ECO:0007669"/>
    <property type="project" value="UniProtKB-KW"/>
</dbReference>
<evidence type="ECO:0000259" key="2">
    <source>
        <dbReference type="Pfam" id="PF05970"/>
    </source>
</evidence>